<evidence type="ECO:0000256" key="1">
    <source>
        <dbReference type="ARBA" id="ARBA00023015"/>
    </source>
</evidence>
<dbReference type="SMART" id="SM00100">
    <property type="entry name" value="cNMP"/>
    <property type="match status" value="1"/>
</dbReference>
<keyword evidence="2" id="KW-0238">DNA-binding</keyword>
<dbReference type="STRING" id="867903.ThesuDRAFT_01324"/>
<dbReference type="Gene3D" id="2.60.120.10">
    <property type="entry name" value="Jelly Rolls"/>
    <property type="match status" value="1"/>
</dbReference>
<dbReference type="RefSeq" id="WP_006903594.1">
    <property type="nucleotide sequence ID" value="NZ_JH976535.1"/>
</dbReference>
<dbReference type="Proteomes" id="UP000005710">
    <property type="component" value="Unassembled WGS sequence"/>
</dbReference>
<dbReference type="PROSITE" id="PS00042">
    <property type="entry name" value="HTH_CRP_1"/>
    <property type="match status" value="1"/>
</dbReference>
<accession>K6P3F3</accession>
<feature type="domain" description="HTH crp-type" evidence="5">
    <location>
        <begin position="165"/>
        <end position="226"/>
    </location>
</feature>
<dbReference type="InterPro" id="IPR012318">
    <property type="entry name" value="HTH_CRP"/>
</dbReference>
<dbReference type="PANTHER" id="PTHR24567:SF26">
    <property type="entry name" value="REGULATORY PROTEIN YEIL"/>
    <property type="match status" value="1"/>
</dbReference>
<organism evidence="6 7">
    <name type="scientific">Thermaerobacter subterraneus DSM 13965</name>
    <dbReference type="NCBI Taxonomy" id="867903"/>
    <lineage>
        <taxon>Bacteria</taxon>
        <taxon>Bacillati</taxon>
        <taxon>Bacillota</taxon>
        <taxon>Clostridia</taxon>
        <taxon>Eubacteriales</taxon>
        <taxon>Clostridiales Family XVII. Incertae Sedis</taxon>
        <taxon>Thermaerobacter</taxon>
    </lineage>
</organism>
<dbReference type="Pfam" id="PF00027">
    <property type="entry name" value="cNMP_binding"/>
    <property type="match status" value="1"/>
</dbReference>
<dbReference type="InterPro" id="IPR000595">
    <property type="entry name" value="cNMP-bd_dom"/>
</dbReference>
<dbReference type="GO" id="GO:0005829">
    <property type="term" value="C:cytosol"/>
    <property type="evidence" value="ECO:0007669"/>
    <property type="project" value="TreeGrafter"/>
</dbReference>
<evidence type="ECO:0000313" key="6">
    <source>
        <dbReference type="EMBL" id="EKP95570.1"/>
    </source>
</evidence>
<dbReference type="InterPro" id="IPR018490">
    <property type="entry name" value="cNMP-bd_dom_sf"/>
</dbReference>
<dbReference type="InterPro" id="IPR014710">
    <property type="entry name" value="RmlC-like_jellyroll"/>
</dbReference>
<name>K6P3F3_9FIRM</name>
<sequence length="230" mass="25796">MDPMDQPVPPSRRGAFDTREAVVAALRRIHPFDQVPAELVARVAEQVRWRPCHAGDVLFREGEPVKAVFLLRQGRVKIVAVDDEGREYIMHLLGPGDLFPAVGLFTGGGYPATAEVIQDGVVGTVTREAILDLVRRHGDLAMALLMAQEERIRYLQDRIRSLVWRDLRTRVLEVLVKHMGDQLTHQEIAALVGAARESVSRVISEFKRQGLVTRDPSGRWRVRSRGGEGR</sequence>
<dbReference type="Pfam" id="PF13545">
    <property type="entry name" value="HTH_Crp_2"/>
    <property type="match status" value="1"/>
</dbReference>
<evidence type="ECO:0000259" key="4">
    <source>
        <dbReference type="PROSITE" id="PS50042"/>
    </source>
</evidence>
<dbReference type="PROSITE" id="PS50042">
    <property type="entry name" value="CNMP_BINDING_3"/>
    <property type="match status" value="1"/>
</dbReference>
<dbReference type="eggNOG" id="COG0664">
    <property type="taxonomic scope" value="Bacteria"/>
</dbReference>
<keyword evidence="1" id="KW-0805">Transcription regulation</keyword>
<reference evidence="6" key="2">
    <citation type="submission" date="2012-10" db="EMBL/GenBank/DDBJ databases">
        <title>Improved high-quality draft of Thermaerobacter subterraneus C21, DSM 13965.</title>
        <authorList>
            <consortium name="DOE Joint Genome Institute"/>
            <person name="Eisen J."/>
            <person name="Huntemann M."/>
            <person name="Wei C.-L."/>
            <person name="Han J."/>
            <person name="Detter J.C."/>
            <person name="Han C."/>
            <person name="Tapia R."/>
            <person name="Chen A."/>
            <person name="Kyrpides N."/>
            <person name="Mavromatis K."/>
            <person name="Markowitz V."/>
            <person name="Szeto E."/>
            <person name="Ivanova N."/>
            <person name="Mikhailova N."/>
            <person name="Ovchinnikova G."/>
            <person name="Pagani I."/>
            <person name="Pati A."/>
            <person name="Goodwin L."/>
            <person name="Nordberg H.P."/>
            <person name="Cantor M.N."/>
            <person name="Hua S.X."/>
            <person name="Woyke T."/>
            <person name="Eisen J."/>
            <person name="Klenk H.-P."/>
        </authorList>
    </citation>
    <scope>NUCLEOTIDE SEQUENCE [LARGE SCALE GENOMIC DNA]</scope>
    <source>
        <strain evidence="6">DSM 13965</strain>
    </source>
</reference>
<feature type="domain" description="Cyclic nucleotide-binding" evidence="4">
    <location>
        <begin position="31"/>
        <end position="117"/>
    </location>
</feature>
<dbReference type="SUPFAM" id="SSF51206">
    <property type="entry name" value="cAMP-binding domain-like"/>
    <property type="match status" value="1"/>
</dbReference>
<dbReference type="AlphaFoldDB" id="K6P3F3"/>
<dbReference type="GO" id="GO:0003700">
    <property type="term" value="F:DNA-binding transcription factor activity"/>
    <property type="evidence" value="ECO:0007669"/>
    <property type="project" value="InterPro"/>
</dbReference>
<dbReference type="EMBL" id="AENY02000002">
    <property type="protein sequence ID" value="EKP95570.1"/>
    <property type="molecule type" value="Genomic_DNA"/>
</dbReference>
<evidence type="ECO:0000259" key="5">
    <source>
        <dbReference type="PROSITE" id="PS51063"/>
    </source>
</evidence>
<dbReference type="InterPro" id="IPR036390">
    <property type="entry name" value="WH_DNA-bd_sf"/>
</dbReference>
<dbReference type="InterPro" id="IPR018335">
    <property type="entry name" value="Tscrpt_reg_HTH_Crp-type_CS"/>
</dbReference>
<keyword evidence="3" id="KW-0804">Transcription</keyword>
<dbReference type="SUPFAM" id="SSF46785">
    <property type="entry name" value="Winged helix' DNA-binding domain"/>
    <property type="match status" value="1"/>
</dbReference>
<keyword evidence="7" id="KW-1185">Reference proteome</keyword>
<reference evidence="6" key="1">
    <citation type="submission" date="2010-10" db="EMBL/GenBank/DDBJ databases">
        <authorList>
            <consortium name="US DOE Joint Genome Institute (JGI-PGF)"/>
            <person name="Lucas S."/>
            <person name="Copeland A."/>
            <person name="Lapidus A."/>
            <person name="Bruce D."/>
            <person name="Goodwin L."/>
            <person name="Pitluck S."/>
            <person name="Kyrpides N."/>
            <person name="Mavromatis K."/>
            <person name="Detter J.C."/>
            <person name="Han C."/>
            <person name="Land M."/>
            <person name="Hauser L."/>
            <person name="Markowitz V."/>
            <person name="Cheng J.-F."/>
            <person name="Hugenholtz P."/>
            <person name="Woyke T."/>
            <person name="Wu D."/>
            <person name="Pukall R."/>
            <person name="Wahrenburg C."/>
            <person name="Brambilla E."/>
            <person name="Klenk H.-P."/>
            <person name="Eisen J.A."/>
        </authorList>
    </citation>
    <scope>NUCLEOTIDE SEQUENCE [LARGE SCALE GENOMIC DNA]</scope>
    <source>
        <strain evidence="6">DSM 13965</strain>
    </source>
</reference>
<gene>
    <name evidence="6" type="ORF">ThesuDRAFT_01324</name>
</gene>
<protein>
    <submittedName>
        <fullName evidence="6">cAMP-binding protein</fullName>
    </submittedName>
</protein>
<dbReference type="PANTHER" id="PTHR24567">
    <property type="entry name" value="CRP FAMILY TRANSCRIPTIONAL REGULATORY PROTEIN"/>
    <property type="match status" value="1"/>
</dbReference>
<dbReference type="HOGENOM" id="CLU_075053_3_2_9"/>
<evidence type="ECO:0000256" key="3">
    <source>
        <dbReference type="ARBA" id="ARBA00023163"/>
    </source>
</evidence>
<dbReference type="InterPro" id="IPR050397">
    <property type="entry name" value="Env_Response_Regulators"/>
</dbReference>
<dbReference type="PROSITE" id="PS51063">
    <property type="entry name" value="HTH_CRP_2"/>
    <property type="match status" value="1"/>
</dbReference>
<dbReference type="SMART" id="SM00419">
    <property type="entry name" value="HTH_CRP"/>
    <property type="match status" value="1"/>
</dbReference>
<evidence type="ECO:0000313" key="7">
    <source>
        <dbReference type="Proteomes" id="UP000005710"/>
    </source>
</evidence>
<dbReference type="GO" id="GO:0003677">
    <property type="term" value="F:DNA binding"/>
    <property type="evidence" value="ECO:0007669"/>
    <property type="project" value="UniProtKB-KW"/>
</dbReference>
<dbReference type="CDD" id="cd00038">
    <property type="entry name" value="CAP_ED"/>
    <property type="match status" value="1"/>
</dbReference>
<dbReference type="PRINTS" id="PR00034">
    <property type="entry name" value="HTHCRP"/>
</dbReference>
<evidence type="ECO:0000256" key="2">
    <source>
        <dbReference type="ARBA" id="ARBA00023125"/>
    </source>
</evidence>
<proteinExistence type="predicted"/>
<comment type="caution">
    <text evidence="6">The sequence shown here is derived from an EMBL/GenBank/DDBJ whole genome shotgun (WGS) entry which is preliminary data.</text>
</comment>